<dbReference type="PROSITE" id="PS51257">
    <property type="entry name" value="PROKAR_LIPOPROTEIN"/>
    <property type="match status" value="1"/>
</dbReference>
<accession>A0ABP8G2Y4</accession>
<gene>
    <name evidence="2" type="ORF">GCM10023143_27970</name>
</gene>
<keyword evidence="3" id="KW-1185">Reference proteome</keyword>
<dbReference type="PANTHER" id="PTHR41244:SF1">
    <property type="entry name" value="GLYCOSYLTRANSFERASE"/>
    <property type="match status" value="1"/>
</dbReference>
<comment type="caution">
    <text evidence="2">The sequence shown here is derived from an EMBL/GenBank/DDBJ whole genome shotgun (WGS) entry which is preliminary data.</text>
</comment>
<dbReference type="EMBL" id="BAABFN010000007">
    <property type="protein sequence ID" value="GAA4316184.1"/>
    <property type="molecule type" value="Genomic_DNA"/>
</dbReference>
<feature type="chain" id="PRO_5046534857" evidence="1">
    <location>
        <begin position="25"/>
        <end position="392"/>
    </location>
</feature>
<protein>
    <submittedName>
        <fullName evidence="2">Glycoside hydrolase family 99-like domain-containing protein</fullName>
    </submittedName>
</protein>
<organism evidence="2 3">
    <name type="scientific">Compostibacter hankyongensis</name>
    <dbReference type="NCBI Taxonomy" id="1007089"/>
    <lineage>
        <taxon>Bacteria</taxon>
        <taxon>Pseudomonadati</taxon>
        <taxon>Bacteroidota</taxon>
        <taxon>Chitinophagia</taxon>
        <taxon>Chitinophagales</taxon>
        <taxon>Chitinophagaceae</taxon>
        <taxon>Compostibacter</taxon>
    </lineage>
</organism>
<dbReference type="Pfam" id="PF14307">
    <property type="entry name" value="Glyco_tran_WbsX"/>
    <property type="match status" value="1"/>
</dbReference>
<proteinExistence type="predicted"/>
<keyword evidence="1" id="KW-0732">Signal</keyword>
<sequence length="392" mass="45590">MRMKRLFGGLVLCFLLFVSQSCQQGGSQKQAYDVAAFYWPAYHYEPRLEHIFPDKKGEWQVIYNARPKEPGHQQPKVPLWGYTDEADPAVMDKKIDAAVSHGVNVFIFDWYWYDNQPLLEDCIDNGFLKANHDRMQFYIMWANHDATSYWDPKNPDKNQLYWKGSVDRKTFDVIVDRVISRYFKNPSYYKIDGKPVFCIYELNNFIKGFGSPEAAKEALDYFREKTVAAGFPGLHLQAILWSALPKDIEGVPADKTGTQDHVLKYFGFNSLTNYCWAHLQNPEGDYDKWATASTDMWKSFDSSFSIPYFPNVTVSWDANPRFIPRTGYISNPTPEKFERYLRKARDYADQHPEQPKLITVNAWNEWSEGSYLEPDTTFKMGYLDAVKSVFAP</sequence>
<dbReference type="Gene3D" id="3.20.20.80">
    <property type="entry name" value="Glycosidases"/>
    <property type="match status" value="1"/>
</dbReference>
<evidence type="ECO:0000313" key="2">
    <source>
        <dbReference type="EMBL" id="GAA4316184.1"/>
    </source>
</evidence>
<dbReference type="PANTHER" id="PTHR41244">
    <property type="entry name" value="RHAMNAN SYNTHESIS F"/>
    <property type="match status" value="1"/>
</dbReference>
<dbReference type="InterPro" id="IPR032719">
    <property type="entry name" value="WbsX"/>
</dbReference>
<evidence type="ECO:0000313" key="3">
    <source>
        <dbReference type="Proteomes" id="UP001501207"/>
    </source>
</evidence>
<dbReference type="CDD" id="cd11579">
    <property type="entry name" value="Glyco_tran_WbsX"/>
    <property type="match status" value="1"/>
</dbReference>
<dbReference type="Proteomes" id="UP001501207">
    <property type="component" value="Unassembled WGS sequence"/>
</dbReference>
<evidence type="ECO:0000256" key="1">
    <source>
        <dbReference type="SAM" id="SignalP"/>
    </source>
</evidence>
<reference evidence="3" key="1">
    <citation type="journal article" date="2019" name="Int. J. Syst. Evol. Microbiol.">
        <title>The Global Catalogue of Microorganisms (GCM) 10K type strain sequencing project: providing services to taxonomists for standard genome sequencing and annotation.</title>
        <authorList>
            <consortium name="The Broad Institute Genomics Platform"/>
            <consortium name="The Broad Institute Genome Sequencing Center for Infectious Disease"/>
            <person name="Wu L."/>
            <person name="Ma J."/>
        </authorList>
    </citation>
    <scope>NUCLEOTIDE SEQUENCE [LARGE SCALE GENOMIC DNA]</scope>
    <source>
        <strain evidence="3">JCM 17664</strain>
    </source>
</reference>
<name>A0ABP8G2Y4_9BACT</name>
<feature type="signal peptide" evidence="1">
    <location>
        <begin position="1"/>
        <end position="24"/>
    </location>
</feature>